<dbReference type="InterPro" id="IPR002347">
    <property type="entry name" value="SDR_fam"/>
</dbReference>
<gene>
    <name evidence="7" type="ORF">IFJ75_11120</name>
</gene>
<dbReference type="AlphaFoldDB" id="A0A975BYE9"/>
<dbReference type="SUPFAM" id="SSF51735">
    <property type="entry name" value="NAD(P)-binding Rossmann-fold domains"/>
    <property type="match status" value="1"/>
</dbReference>
<accession>A0A975BYE9</accession>
<dbReference type="Gene3D" id="3.40.50.720">
    <property type="entry name" value="NAD(P)-binding Rossmann-like Domain"/>
    <property type="match status" value="1"/>
</dbReference>
<dbReference type="FunFam" id="3.40.50.720:FF:000084">
    <property type="entry name" value="Short-chain dehydrogenase reductase"/>
    <property type="match status" value="1"/>
</dbReference>
<dbReference type="Pfam" id="PF13561">
    <property type="entry name" value="adh_short_C2"/>
    <property type="match status" value="1"/>
</dbReference>
<reference evidence="7" key="1">
    <citation type="submission" date="2020-09" db="EMBL/GenBank/DDBJ databases">
        <title>Brevundimonas sp. LVF2 isolated from a puddle in Goettingen, Germany.</title>
        <authorList>
            <person name="Friedrich I."/>
            <person name="Klassen A."/>
            <person name="Hannes N."/>
            <person name="Schneider D."/>
            <person name="Hertel R."/>
            <person name="Daniel R."/>
        </authorList>
    </citation>
    <scope>NUCLEOTIDE SEQUENCE</scope>
    <source>
        <strain evidence="7">LVF2</strain>
    </source>
</reference>
<evidence type="ECO:0000256" key="1">
    <source>
        <dbReference type="ARBA" id="ARBA00006484"/>
    </source>
</evidence>
<dbReference type="RefSeq" id="WP_207868179.1">
    <property type="nucleotide sequence ID" value="NZ_CP062222.1"/>
</dbReference>
<name>A0A975BYE9_9CAUL</name>
<keyword evidence="3" id="KW-0520">NAD</keyword>
<keyword evidence="2" id="KW-0560">Oxidoreductase</keyword>
<organism evidence="7 8">
    <name type="scientific">Brevundimonas goettingensis</name>
    <dbReference type="NCBI Taxonomy" id="2774190"/>
    <lineage>
        <taxon>Bacteria</taxon>
        <taxon>Pseudomonadati</taxon>
        <taxon>Pseudomonadota</taxon>
        <taxon>Alphaproteobacteria</taxon>
        <taxon>Caulobacterales</taxon>
        <taxon>Caulobacteraceae</taxon>
        <taxon>Brevundimonas</taxon>
    </lineage>
</organism>
<evidence type="ECO:0000259" key="6">
    <source>
        <dbReference type="SMART" id="SM00822"/>
    </source>
</evidence>
<protein>
    <recommendedName>
        <fullName evidence="5">D-xylose 1-dehydrogenase</fullName>
        <ecNumber evidence="4">1.1.1.175</ecNumber>
    </recommendedName>
</protein>
<evidence type="ECO:0000313" key="7">
    <source>
        <dbReference type="EMBL" id="QTC89851.1"/>
    </source>
</evidence>
<evidence type="ECO:0000313" key="8">
    <source>
        <dbReference type="Proteomes" id="UP000663918"/>
    </source>
</evidence>
<sequence>MGAIYPDLAGKVVIVTGGAGGIGEAITRSFIAQKAKVGFLDIDVVRGERLAAELGADARFVKCDLTDIPALKAAIQTVRDAFGPIDVLINNAAHDERHATLEVTEDYWDGRMAVNLKHQFFAAQAVLPDMQATGKGAIVNMGSTSWVIGQGGMPAYTASKSAVIGLTRSLARDFGEFGVRVNAIAPGWIMTERQLELWVTPETEKSIYENQCLKRRLVPDDIARVAVFMSSDEAGAITNQHYIVDGGWN</sequence>
<dbReference type="InterPro" id="IPR036291">
    <property type="entry name" value="NAD(P)-bd_dom_sf"/>
</dbReference>
<dbReference type="EC" id="1.1.1.175" evidence="4"/>
<dbReference type="CDD" id="cd05233">
    <property type="entry name" value="SDR_c"/>
    <property type="match status" value="1"/>
</dbReference>
<dbReference type="KEGG" id="bgoe:IFJ75_11120"/>
<evidence type="ECO:0000256" key="3">
    <source>
        <dbReference type="ARBA" id="ARBA00023027"/>
    </source>
</evidence>
<dbReference type="InterPro" id="IPR057326">
    <property type="entry name" value="KR_dom"/>
</dbReference>
<dbReference type="Proteomes" id="UP000663918">
    <property type="component" value="Chromosome"/>
</dbReference>
<evidence type="ECO:0000256" key="2">
    <source>
        <dbReference type="ARBA" id="ARBA00023002"/>
    </source>
</evidence>
<dbReference type="PRINTS" id="PR00081">
    <property type="entry name" value="GDHRDH"/>
</dbReference>
<dbReference type="PANTHER" id="PTHR24321:SF8">
    <property type="entry name" value="ESTRADIOL 17-BETA-DEHYDROGENASE 8-RELATED"/>
    <property type="match status" value="1"/>
</dbReference>
<dbReference type="SMART" id="SM00822">
    <property type="entry name" value="PKS_KR"/>
    <property type="match status" value="1"/>
</dbReference>
<dbReference type="PANTHER" id="PTHR24321">
    <property type="entry name" value="DEHYDROGENASES, SHORT CHAIN"/>
    <property type="match status" value="1"/>
</dbReference>
<dbReference type="PRINTS" id="PR00080">
    <property type="entry name" value="SDRFAMILY"/>
</dbReference>
<dbReference type="PROSITE" id="PS00061">
    <property type="entry name" value="ADH_SHORT"/>
    <property type="match status" value="1"/>
</dbReference>
<dbReference type="GO" id="GO:0047838">
    <property type="term" value="F:D-xylose 1-dehydrogenase (NAD+) activity"/>
    <property type="evidence" value="ECO:0007669"/>
    <property type="project" value="UniProtKB-EC"/>
</dbReference>
<evidence type="ECO:0000256" key="4">
    <source>
        <dbReference type="ARBA" id="ARBA00066641"/>
    </source>
</evidence>
<dbReference type="EMBL" id="CP062222">
    <property type="protein sequence ID" value="QTC89851.1"/>
    <property type="molecule type" value="Genomic_DNA"/>
</dbReference>
<keyword evidence="8" id="KW-1185">Reference proteome</keyword>
<dbReference type="InterPro" id="IPR020904">
    <property type="entry name" value="Sc_DH/Rdtase_CS"/>
</dbReference>
<evidence type="ECO:0000256" key="5">
    <source>
        <dbReference type="ARBA" id="ARBA00069939"/>
    </source>
</evidence>
<proteinExistence type="inferred from homology"/>
<feature type="domain" description="Ketoreductase" evidence="6">
    <location>
        <begin position="11"/>
        <end position="188"/>
    </location>
</feature>
<comment type="similarity">
    <text evidence="1">Belongs to the short-chain dehydrogenases/reductases (SDR) family.</text>
</comment>